<organism evidence="15 16">
    <name type="scientific">Diutina rugosa</name>
    <name type="common">Yeast</name>
    <name type="synonym">Candida rugosa</name>
    <dbReference type="NCBI Taxonomy" id="5481"/>
    <lineage>
        <taxon>Eukaryota</taxon>
        <taxon>Fungi</taxon>
        <taxon>Dikarya</taxon>
        <taxon>Ascomycota</taxon>
        <taxon>Saccharomycotina</taxon>
        <taxon>Pichiomycetes</taxon>
        <taxon>Debaryomycetaceae</taxon>
        <taxon>Diutina</taxon>
    </lineage>
</organism>
<evidence type="ECO:0000313" key="16">
    <source>
        <dbReference type="Proteomes" id="UP000449547"/>
    </source>
</evidence>
<evidence type="ECO:0000256" key="9">
    <source>
        <dbReference type="ARBA" id="ARBA00023002"/>
    </source>
</evidence>
<gene>
    <name evidence="15" type="ORF">DIURU_002567</name>
</gene>
<feature type="transmembrane region" description="Helical" evidence="13">
    <location>
        <begin position="153"/>
        <end position="173"/>
    </location>
</feature>
<dbReference type="GO" id="GO:0000293">
    <property type="term" value="F:ferric-chelate reductase activity"/>
    <property type="evidence" value="ECO:0007669"/>
    <property type="project" value="TreeGrafter"/>
</dbReference>
<evidence type="ECO:0000256" key="11">
    <source>
        <dbReference type="ARBA" id="ARBA00023136"/>
    </source>
</evidence>
<dbReference type="RefSeq" id="XP_034012656.1">
    <property type="nucleotide sequence ID" value="XM_034155232.1"/>
</dbReference>
<comment type="caution">
    <text evidence="15">The sequence shown here is derived from an EMBL/GenBank/DDBJ whole genome shotgun (WGS) entry which is preliminary data.</text>
</comment>
<dbReference type="AlphaFoldDB" id="A0A642UPN7"/>
<accession>A0A642UPN7</accession>
<evidence type="ECO:0000256" key="13">
    <source>
        <dbReference type="SAM" id="Phobius"/>
    </source>
</evidence>
<protein>
    <recommendedName>
        <fullName evidence="14">Ferric oxidoreductase domain-containing protein</fullName>
    </recommendedName>
</protein>
<feature type="transmembrane region" description="Helical" evidence="13">
    <location>
        <begin position="179"/>
        <end position="196"/>
    </location>
</feature>
<evidence type="ECO:0000256" key="12">
    <source>
        <dbReference type="SAM" id="MobiDB-lite"/>
    </source>
</evidence>
<evidence type="ECO:0000256" key="8">
    <source>
        <dbReference type="ARBA" id="ARBA00022989"/>
    </source>
</evidence>
<dbReference type="PANTHER" id="PTHR11972">
    <property type="entry name" value="NADPH OXIDASE"/>
    <property type="match status" value="1"/>
</dbReference>
<evidence type="ECO:0000256" key="5">
    <source>
        <dbReference type="ARBA" id="ARBA00022827"/>
    </source>
</evidence>
<dbReference type="OMA" id="GRMAYCL"/>
<evidence type="ECO:0000256" key="4">
    <source>
        <dbReference type="ARBA" id="ARBA00022692"/>
    </source>
</evidence>
<evidence type="ECO:0000256" key="3">
    <source>
        <dbReference type="ARBA" id="ARBA00022630"/>
    </source>
</evidence>
<name>A0A642UPN7_DIURU</name>
<reference evidence="15 16" key="1">
    <citation type="submission" date="2019-07" db="EMBL/GenBank/DDBJ databases">
        <title>Genome assembly of two rare yeast pathogens: Diutina rugosa and Trichomonascus ciferrii.</title>
        <authorList>
            <person name="Mixao V."/>
            <person name="Saus E."/>
            <person name="Hansen A."/>
            <person name="Lass-Flor C."/>
            <person name="Gabaldon T."/>
        </authorList>
    </citation>
    <scope>NUCLEOTIDE SEQUENCE [LARGE SCALE GENOMIC DNA]</scope>
    <source>
        <strain evidence="15 16">CBS 613</strain>
    </source>
</reference>
<keyword evidence="10" id="KW-0406">Ion transport</keyword>
<dbReference type="Pfam" id="PF01794">
    <property type="entry name" value="Ferric_reduct"/>
    <property type="match status" value="1"/>
</dbReference>
<keyword evidence="6" id="KW-0521">NADP</keyword>
<dbReference type="GeneID" id="54781218"/>
<proteinExistence type="predicted"/>
<keyword evidence="3" id="KW-0285">Flavoprotein</keyword>
<keyword evidence="2" id="KW-0813">Transport</keyword>
<dbReference type="InterPro" id="IPR050369">
    <property type="entry name" value="RBOH/FRE"/>
</dbReference>
<dbReference type="InterPro" id="IPR013130">
    <property type="entry name" value="Fe3_Rdtase_TM_dom"/>
</dbReference>
<keyword evidence="11 13" id="KW-0472">Membrane</keyword>
<comment type="subcellular location">
    <subcellularLocation>
        <location evidence="1">Membrane</location>
        <topology evidence="1">Multi-pass membrane protein</topology>
    </subcellularLocation>
</comment>
<feature type="region of interest" description="Disordered" evidence="12">
    <location>
        <begin position="376"/>
        <end position="403"/>
    </location>
</feature>
<evidence type="ECO:0000256" key="6">
    <source>
        <dbReference type="ARBA" id="ARBA00022857"/>
    </source>
</evidence>
<feature type="compositionally biased region" description="Low complexity" evidence="12">
    <location>
        <begin position="376"/>
        <end position="393"/>
    </location>
</feature>
<keyword evidence="4 13" id="KW-0812">Transmembrane</keyword>
<evidence type="ECO:0000313" key="15">
    <source>
        <dbReference type="EMBL" id="KAA8903139.1"/>
    </source>
</evidence>
<dbReference type="VEuPathDB" id="FungiDB:DIURU_002567"/>
<evidence type="ECO:0000259" key="14">
    <source>
        <dbReference type="Pfam" id="PF01794"/>
    </source>
</evidence>
<feature type="transmembrane region" description="Helical" evidence="13">
    <location>
        <begin position="21"/>
        <end position="44"/>
    </location>
</feature>
<keyword evidence="9" id="KW-0560">Oxidoreductase</keyword>
<dbReference type="EMBL" id="SWFT01000072">
    <property type="protein sequence ID" value="KAA8903139.1"/>
    <property type="molecule type" value="Genomic_DNA"/>
</dbReference>
<dbReference type="Gene3D" id="3.40.50.80">
    <property type="entry name" value="Nucleotide-binding domain of ferredoxin-NADP reductase (FNR) module"/>
    <property type="match status" value="1"/>
</dbReference>
<keyword evidence="5" id="KW-0274">FAD</keyword>
<feature type="transmembrane region" description="Helical" evidence="13">
    <location>
        <begin position="50"/>
        <end position="68"/>
    </location>
</feature>
<evidence type="ECO:0000256" key="2">
    <source>
        <dbReference type="ARBA" id="ARBA00022448"/>
    </source>
</evidence>
<feature type="transmembrane region" description="Helical" evidence="13">
    <location>
        <begin position="203"/>
        <end position="220"/>
    </location>
</feature>
<dbReference type="Proteomes" id="UP000449547">
    <property type="component" value="Unassembled WGS sequence"/>
</dbReference>
<evidence type="ECO:0000256" key="1">
    <source>
        <dbReference type="ARBA" id="ARBA00004141"/>
    </source>
</evidence>
<feature type="domain" description="Ferric oxidoreductase" evidence="14">
    <location>
        <begin position="87"/>
        <end position="194"/>
    </location>
</feature>
<keyword evidence="8 13" id="KW-1133">Transmembrane helix</keyword>
<sequence length="472" mass="51013">MDTFDLERRHGDHLHFANIKFGWITLAASAGYLAVAALVHTLYLRGKTRYIGTWLYGLVLAVLWLILVTAAPEGYSTHFSVALKRTARVAYAMIPLSVALAWRLPPLNYLGRLRVHKWAGWIMTASTTFHGVGFLFKWYVADELGAKLAQWRNLAGVAILLVQWALVVVSVFNLTGYTAWYWIHNAMVLVFTLITILHAQPGVVWLGIIACVFIVIQYATHWTGVSVAEVSVLAHPGSSLVVARIPTPKPVANAGVGQHIRLASRWYLPSHPYTVAHSDASAIELVVSRTKFDVTHAVTMRGAYRSEFPQLVGASAVTVCCGGSGLSMALSVLAYFPEARVIWCVKSVSDLHVLAKVTSPPPKDQLAVYITQKGTAAGGSPPAASATPGTPGTPDGGADDDESAALMMDDLDDGPIYIEKSALNYGRPQWSQLLTPETASVVVGCGPASLVDDVGDVSRHQGLQFVAEPYQM</sequence>
<keyword evidence="16" id="KW-1185">Reference proteome</keyword>
<dbReference type="PANTHER" id="PTHR11972:SF198">
    <property type="entry name" value="METALLOREDUCTASE AIM14-RELATED"/>
    <property type="match status" value="1"/>
</dbReference>
<dbReference type="OrthoDB" id="17725at2759"/>
<evidence type="ECO:0000256" key="7">
    <source>
        <dbReference type="ARBA" id="ARBA00022982"/>
    </source>
</evidence>
<keyword evidence="7" id="KW-0249">Electron transport</keyword>
<feature type="transmembrane region" description="Helical" evidence="13">
    <location>
        <begin position="118"/>
        <end position="141"/>
    </location>
</feature>
<feature type="transmembrane region" description="Helical" evidence="13">
    <location>
        <begin position="89"/>
        <end position="106"/>
    </location>
</feature>
<evidence type="ECO:0000256" key="10">
    <source>
        <dbReference type="ARBA" id="ARBA00023065"/>
    </source>
</evidence>
<dbReference type="InterPro" id="IPR039261">
    <property type="entry name" value="FNR_nucleotide-bd"/>
</dbReference>
<dbReference type="GO" id="GO:0033215">
    <property type="term" value="P:reductive iron assimilation"/>
    <property type="evidence" value="ECO:0007669"/>
    <property type="project" value="TreeGrafter"/>
</dbReference>
<dbReference type="GO" id="GO:0005886">
    <property type="term" value="C:plasma membrane"/>
    <property type="evidence" value="ECO:0007669"/>
    <property type="project" value="TreeGrafter"/>
</dbReference>